<dbReference type="SUPFAM" id="SSF52540">
    <property type="entry name" value="P-loop containing nucleoside triphosphate hydrolases"/>
    <property type="match status" value="1"/>
</dbReference>
<evidence type="ECO:0000256" key="1">
    <source>
        <dbReference type="ARBA" id="ARBA00022448"/>
    </source>
</evidence>
<keyword evidence="5 9" id="KW-0067">ATP-binding</keyword>
<dbReference type="EMBL" id="FNYE01000004">
    <property type="protein sequence ID" value="SEI84308.1"/>
    <property type="molecule type" value="Genomic_DNA"/>
</dbReference>
<evidence type="ECO:0000256" key="4">
    <source>
        <dbReference type="ARBA" id="ARBA00022741"/>
    </source>
</evidence>
<accession>A0A1H6TW66</accession>
<keyword evidence="1" id="KW-0813">Transport</keyword>
<keyword evidence="6" id="KW-1278">Translocase</keyword>
<dbReference type="InterPro" id="IPR003439">
    <property type="entry name" value="ABC_transporter-like_ATP-bd"/>
</dbReference>
<keyword evidence="4" id="KW-0547">Nucleotide-binding</keyword>
<dbReference type="InterPro" id="IPR027417">
    <property type="entry name" value="P-loop_NTPase"/>
</dbReference>
<dbReference type="GO" id="GO:0005524">
    <property type="term" value="F:ATP binding"/>
    <property type="evidence" value="ECO:0007669"/>
    <property type="project" value="UniProtKB-KW"/>
</dbReference>
<keyword evidence="3" id="KW-0997">Cell inner membrane</keyword>
<dbReference type="PANTHER" id="PTHR42794:SF1">
    <property type="entry name" value="HEMIN IMPORT ATP-BINDING PROTEIN HMUV"/>
    <property type="match status" value="1"/>
</dbReference>
<reference evidence="10" key="1">
    <citation type="submission" date="2016-10" db="EMBL/GenBank/DDBJ databases">
        <authorList>
            <person name="Varghese N."/>
            <person name="Submissions S."/>
        </authorList>
    </citation>
    <scope>NUCLEOTIDE SEQUENCE [LARGE SCALE GENOMIC DNA]</scope>
    <source>
        <strain evidence="10">LMG 26031</strain>
    </source>
</reference>
<sequence>MNARAAIELTLYADRLTLRAASRTLLDDFTHTFHPGEVWCIAGPNGAGKTTLISTLAGLLHPAKGHVELDGMRVNEWPLARLAQRRALMPQASHDAFSASVLDIVLLNRFPHLAGWGWERDEDHAAAHAALDILGLADFASRDVLSLSGGERQRVALAAVLCQDTPLLLLDEPLAHLDLHHQIDCLEALNAWTHGAGRTVMFSCHDLNLARRFATHALLLEGNGVAHAGPVRDVLTPSLASRAFGYPLMLIRDGDDEALIPATRPSARTDPA</sequence>
<organism evidence="9 10">
    <name type="scientific">Paraburkholderia diazotrophica</name>
    <dbReference type="NCBI Taxonomy" id="667676"/>
    <lineage>
        <taxon>Bacteria</taxon>
        <taxon>Pseudomonadati</taxon>
        <taxon>Pseudomonadota</taxon>
        <taxon>Betaproteobacteria</taxon>
        <taxon>Burkholderiales</taxon>
        <taxon>Burkholderiaceae</taxon>
        <taxon>Paraburkholderia</taxon>
    </lineage>
</organism>
<evidence type="ECO:0000256" key="6">
    <source>
        <dbReference type="ARBA" id="ARBA00022967"/>
    </source>
</evidence>
<evidence type="ECO:0000256" key="3">
    <source>
        <dbReference type="ARBA" id="ARBA00022519"/>
    </source>
</evidence>
<gene>
    <name evidence="9" type="ORF">SAMN05192539_1004276</name>
</gene>
<evidence type="ECO:0000313" key="10">
    <source>
        <dbReference type="Proteomes" id="UP000198866"/>
    </source>
</evidence>
<dbReference type="InterPro" id="IPR003593">
    <property type="entry name" value="AAA+_ATPase"/>
</dbReference>
<proteinExistence type="predicted"/>
<evidence type="ECO:0000256" key="2">
    <source>
        <dbReference type="ARBA" id="ARBA00022475"/>
    </source>
</evidence>
<dbReference type="SMART" id="SM00382">
    <property type="entry name" value="AAA"/>
    <property type="match status" value="1"/>
</dbReference>
<dbReference type="AlphaFoldDB" id="A0A1H6TW66"/>
<feature type="domain" description="ABC transporter" evidence="8">
    <location>
        <begin position="11"/>
        <end position="247"/>
    </location>
</feature>
<dbReference type="GO" id="GO:0016887">
    <property type="term" value="F:ATP hydrolysis activity"/>
    <property type="evidence" value="ECO:0007669"/>
    <property type="project" value="InterPro"/>
</dbReference>
<protein>
    <submittedName>
        <fullName evidence="9">Iron complex transport system ATP-binding protein</fullName>
    </submittedName>
</protein>
<dbReference type="RefSeq" id="WP_090864675.1">
    <property type="nucleotide sequence ID" value="NZ_FNYE01000004.1"/>
</dbReference>
<dbReference type="OrthoDB" id="5296765at2"/>
<keyword evidence="2" id="KW-1003">Cell membrane</keyword>
<evidence type="ECO:0000256" key="7">
    <source>
        <dbReference type="ARBA" id="ARBA00037066"/>
    </source>
</evidence>
<dbReference type="PROSITE" id="PS00211">
    <property type="entry name" value="ABC_TRANSPORTER_1"/>
    <property type="match status" value="1"/>
</dbReference>
<dbReference type="CDD" id="cd03214">
    <property type="entry name" value="ABC_Iron-Siderophores_B12_Hemin"/>
    <property type="match status" value="1"/>
</dbReference>
<dbReference type="PANTHER" id="PTHR42794">
    <property type="entry name" value="HEMIN IMPORT ATP-BINDING PROTEIN HMUV"/>
    <property type="match status" value="1"/>
</dbReference>
<evidence type="ECO:0000313" key="9">
    <source>
        <dbReference type="EMBL" id="SEI84308.1"/>
    </source>
</evidence>
<name>A0A1H6TW66_9BURK</name>
<keyword evidence="3" id="KW-0472">Membrane</keyword>
<dbReference type="STRING" id="667676.SAMN05192539_1004276"/>
<dbReference type="Pfam" id="PF00005">
    <property type="entry name" value="ABC_tran"/>
    <property type="match status" value="1"/>
</dbReference>
<comment type="function">
    <text evidence="7">Part of the ABC transporter complex HmuTUV involved in hemin import. Responsible for energy coupling to the transport system.</text>
</comment>
<dbReference type="Proteomes" id="UP000198866">
    <property type="component" value="Unassembled WGS sequence"/>
</dbReference>
<dbReference type="Gene3D" id="3.40.50.300">
    <property type="entry name" value="P-loop containing nucleotide triphosphate hydrolases"/>
    <property type="match status" value="1"/>
</dbReference>
<dbReference type="PROSITE" id="PS50893">
    <property type="entry name" value="ABC_TRANSPORTER_2"/>
    <property type="match status" value="1"/>
</dbReference>
<evidence type="ECO:0000256" key="5">
    <source>
        <dbReference type="ARBA" id="ARBA00022840"/>
    </source>
</evidence>
<evidence type="ECO:0000259" key="8">
    <source>
        <dbReference type="PROSITE" id="PS50893"/>
    </source>
</evidence>
<keyword evidence="10" id="KW-1185">Reference proteome</keyword>
<dbReference type="InterPro" id="IPR017871">
    <property type="entry name" value="ABC_transporter-like_CS"/>
</dbReference>